<dbReference type="EMBL" id="MGEK01000005">
    <property type="protein sequence ID" value="OGL82880.1"/>
    <property type="molecule type" value="Genomic_DNA"/>
</dbReference>
<reference evidence="1 2" key="1">
    <citation type="journal article" date="2016" name="Nat. Commun.">
        <title>Thousands of microbial genomes shed light on interconnected biogeochemical processes in an aquifer system.</title>
        <authorList>
            <person name="Anantharaman K."/>
            <person name="Brown C.T."/>
            <person name="Hug L.A."/>
            <person name="Sharon I."/>
            <person name="Castelle C.J."/>
            <person name="Probst A.J."/>
            <person name="Thomas B.C."/>
            <person name="Singh A."/>
            <person name="Wilkins M.J."/>
            <person name="Karaoz U."/>
            <person name="Brodie E.L."/>
            <person name="Williams K.H."/>
            <person name="Hubbard S.S."/>
            <person name="Banfield J.F."/>
        </authorList>
    </citation>
    <scope>NUCLEOTIDE SEQUENCE [LARGE SCALE GENOMIC DNA]</scope>
</reference>
<accession>A0A1F7UX67</accession>
<evidence type="ECO:0000313" key="2">
    <source>
        <dbReference type="Proteomes" id="UP000176846"/>
    </source>
</evidence>
<organism evidence="1 2">
    <name type="scientific">Candidatus Uhrbacteria bacterium RIFCSPLOWO2_01_FULL_47_25</name>
    <dbReference type="NCBI Taxonomy" id="1802402"/>
    <lineage>
        <taxon>Bacteria</taxon>
        <taxon>Candidatus Uhriibacteriota</taxon>
    </lineage>
</organism>
<dbReference type="AlphaFoldDB" id="A0A1F7UX67"/>
<dbReference type="Proteomes" id="UP000176846">
    <property type="component" value="Unassembled WGS sequence"/>
</dbReference>
<proteinExistence type="predicted"/>
<comment type="caution">
    <text evidence="1">The sequence shown here is derived from an EMBL/GenBank/DDBJ whole genome shotgun (WGS) entry which is preliminary data.</text>
</comment>
<sequence>MHVLSTTSKASLPESVQESAREAFGECDALLNALLDFLTQLTPEIQDWIGAALYQIQNWDAAICAIEQAGSYLRRERLQQRAYLRAQDLCGRVTIEDSLKIAADVEAIHEVDSNIFVSPRDVFITRIPDLAKAFVVWDFKRPAPLVQAFVCLTDLDKQLQPQQKNGRSSSALAIARLIHDFKFWGYVWSMKQWAEADMRIAATLLGIEWGYDLTAYERKLRGG</sequence>
<name>A0A1F7UX67_9BACT</name>
<evidence type="ECO:0000313" key="1">
    <source>
        <dbReference type="EMBL" id="OGL82880.1"/>
    </source>
</evidence>
<gene>
    <name evidence="1" type="ORF">A2936_04075</name>
</gene>
<protein>
    <submittedName>
        <fullName evidence="1">Uncharacterized protein</fullName>
    </submittedName>
</protein>